<dbReference type="Pfam" id="PF05592">
    <property type="entry name" value="Bac_rhamnosid"/>
    <property type="match status" value="1"/>
</dbReference>
<evidence type="ECO:0000259" key="4">
    <source>
        <dbReference type="Pfam" id="PF05592"/>
    </source>
</evidence>
<dbReference type="GO" id="GO:0016787">
    <property type="term" value="F:hydrolase activity"/>
    <property type="evidence" value="ECO:0007669"/>
    <property type="project" value="UniProtKB-KW"/>
</dbReference>
<accession>A0ABV5VZL9</accession>
<feature type="domain" description="Alpha-L-rhamnosidase six-hairpin glycosidase" evidence="6">
    <location>
        <begin position="333"/>
        <end position="673"/>
    </location>
</feature>
<dbReference type="RefSeq" id="WP_344901174.1">
    <property type="nucleotide sequence ID" value="NZ_BAAAYO010000001.1"/>
</dbReference>
<dbReference type="Pfam" id="PF17389">
    <property type="entry name" value="Bac_rhamnosid6H"/>
    <property type="match status" value="1"/>
</dbReference>
<dbReference type="SUPFAM" id="SSF49785">
    <property type="entry name" value="Galactose-binding domain-like"/>
    <property type="match status" value="1"/>
</dbReference>
<comment type="catalytic activity">
    <reaction evidence="1">
        <text>Hydrolysis of terminal non-reducing alpha-L-rhamnose residues in alpha-L-rhamnosides.</text>
        <dbReference type="EC" id="3.2.1.40"/>
    </reaction>
</comment>
<dbReference type="InterPro" id="IPR012341">
    <property type="entry name" value="6hp_glycosidase-like_sf"/>
</dbReference>
<evidence type="ECO:0000256" key="1">
    <source>
        <dbReference type="ARBA" id="ARBA00001445"/>
    </source>
</evidence>
<comment type="caution">
    <text evidence="8">The sequence shown here is derived from an EMBL/GenBank/DDBJ whole genome shotgun (WGS) entry which is preliminary data.</text>
</comment>
<evidence type="ECO:0000259" key="6">
    <source>
        <dbReference type="Pfam" id="PF17389"/>
    </source>
</evidence>
<feature type="domain" description="Alpha-L-rhamnosidase concanavalin-like" evidence="4">
    <location>
        <begin position="233"/>
        <end position="309"/>
    </location>
</feature>
<feature type="domain" description="Alpha-L-rhamnosidase C-terminal" evidence="7">
    <location>
        <begin position="676"/>
        <end position="724"/>
    </location>
</feature>
<reference evidence="8 9" key="1">
    <citation type="submission" date="2024-09" db="EMBL/GenBank/DDBJ databases">
        <authorList>
            <person name="Sun Q."/>
            <person name="Mori K."/>
        </authorList>
    </citation>
    <scope>NUCLEOTIDE SEQUENCE [LARGE SCALE GENOMIC DNA]</scope>
    <source>
        <strain evidence="8 9">JCM 12520</strain>
    </source>
</reference>
<evidence type="ECO:0000256" key="3">
    <source>
        <dbReference type="ARBA" id="ARBA00022801"/>
    </source>
</evidence>
<dbReference type="PANTHER" id="PTHR33307:SF6">
    <property type="entry name" value="ALPHA-RHAMNOSIDASE (EUROFUNG)-RELATED"/>
    <property type="match status" value="1"/>
</dbReference>
<organism evidence="8 9">
    <name type="scientific">Paenibacillus hodogayensis</name>
    <dbReference type="NCBI Taxonomy" id="279208"/>
    <lineage>
        <taxon>Bacteria</taxon>
        <taxon>Bacillati</taxon>
        <taxon>Bacillota</taxon>
        <taxon>Bacilli</taxon>
        <taxon>Bacillales</taxon>
        <taxon>Paenibacillaceae</taxon>
        <taxon>Paenibacillus</taxon>
    </lineage>
</organism>
<dbReference type="EMBL" id="JBHMAG010000012">
    <property type="protein sequence ID" value="MFB9753518.1"/>
    <property type="molecule type" value="Genomic_DNA"/>
</dbReference>
<dbReference type="EC" id="3.2.1.40" evidence="2"/>
<dbReference type="Gene3D" id="2.60.120.260">
    <property type="entry name" value="Galactose-binding domain-like"/>
    <property type="match status" value="2"/>
</dbReference>
<keyword evidence="9" id="KW-1185">Reference proteome</keyword>
<dbReference type="InterPro" id="IPR008979">
    <property type="entry name" value="Galactose-bd-like_sf"/>
</dbReference>
<dbReference type="SUPFAM" id="SSF48208">
    <property type="entry name" value="Six-hairpin glycosidases"/>
    <property type="match status" value="1"/>
</dbReference>
<dbReference type="Pfam" id="PF08531">
    <property type="entry name" value="Bac_rhamnosid_N"/>
    <property type="match status" value="1"/>
</dbReference>
<name>A0ABV5VZL9_9BACL</name>
<dbReference type="Pfam" id="PF17390">
    <property type="entry name" value="Bac_rhamnosid_C"/>
    <property type="match status" value="1"/>
</dbReference>
<dbReference type="InterPro" id="IPR016007">
    <property type="entry name" value="Alpha_rhamnosid"/>
</dbReference>
<proteinExistence type="predicted"/>
<evidence type="ECO:0000259" key="7">
    <source>
        <dbReference type="Pfam" id="PF17390"/>
    </source>
</evidence>
<keyword evidence="3 8" id="KW-0378">Hydrolase</keyword>
<dbReference type="PANTHER" id="PTHR33307">
    <property type="entry name" value="ALPHA-RHAMNOSIDASE (EUROFUNG)"/>
    <property type="match status" value="1"/>
</dbReference>
<sequence>MEKKRWTARWIADRDFAELSPLDLYRKELAGGERPAHPEGLRNRHMLVRKEFELDGGWNDAWLDITGDDYYKVHINGRFVGQGPAQGNPFHYFYNRFAIADFLRQGVNTIAAHVYYHGCVSHAYFSGDSRQGLIAELTVDGRTVAVTDETWTYRNTPEYGNGATVGYDTQFLEHIDNRLKDRGWRENGFDDSRWSKARERRNDDHILVRQPTPPLSVYDVLPAKTLVLDGEGYWLDFGRELTGQLRLKARGAAGQVVEIRCGEELLDNGRVRYEMRCNCRYQEFWTLSGWDEDELELYDYKAFRYAEVLAGPGVVFDTGSFGAVVRHYPLDEEACVFESSSTLLDTVWSLCRNSVRYGSQETYVDCPSREKGQYLGDNTIIAHAHAYVSGDLRLFRKSLRDFALLAARVCPGFMAVASGSFMQEIADYSLQWPLQLQQYYRQSGDRGFVEEMLPAAESLLEHFRSYRREDGLLVNVDDKWNLVDWPEAMRDGYDCRLDYPIGGVCHNVINAFYYGAMQAVGELRAVMRGDDSEESKGELAAFRTAYVSAFYNPETGLFVDAERSKHSSLHANALPLLFGLVPQEARASVVALMRVKRLSCGVYMAYFVLQALAEAGEQELVYELIVSDDLHSWATMAREGATACFETWSKELKPNASLCHPWGSSPIPVLIEHIVGLKPAEPGWTKVSFAPHIPDSLREVRLSFRVPTGTIVFERRDGETRLTVPDGVSVVSSL</sequence>
<dbReference type="InterPro" id="IPR008902">
    <property type="entry name" value="Rhamnosid_concanavalin"/>
</dbReference>
<dbReference type="Proteomes" id="UP001589619">
    <property type="component" value="Unassembled WGS sequence"/>
</dbReference>
<dbReference type="InterPro" id="IPR035398">
    <property type="entry name" value="Bac_rhamnosid_C"/>
</dbReference>
<dbReference type="InterPro" id="IPR035396">
    <property type="entry name" value="Bac_rhamnosid6H"/>
</dbReference>
<evidence type="ECO:0000313" key="9">
    <source>
        <dbReference type="Proteomes" id="UP001589619"/>
    </source>
</evidence>
<dbReference type="Gene3D" id="1.50.10.10">
    <property type="match status" value="1"/>
</dbReference>
<dbReference type="Gene3D" id="2.60.420.10">
    <property type="entry name" value="Maltose phosphorylase, domain 3"/>
    <property type="match status" value="1"/>
</dbReference>
<dbReference type="InterPro" id="IPR008928">
    <property type="entry name" value="6-hairpin_glycosidase_sf"/>
</dbReference>
<feature type="domain" description="Bacterial alpha-L-rhamnosidase N-terminal" evidence="5">
    <location>
        <begin position="60"/>
        <end position="217"/>
    </location>
</feature>
<dbReference type="InterPro" id="IPR013737">
    <property type="entry name" value="Bac_rhamnosid_N"/>
</dbReference>
<evidence type="ECO:0000313" key="8">
    <source>
        <dbReference type="EMBL" id="MFB9753518.1"/>
    </source>
</evidence>
<gene>
    <name evidence="8" type="ORF">ACFFNY_18280</name>
</gene>
<evidence type="ECO:0000259" key="5">
    <source>
        <dbReference type="Pfam" id="PF08531"/>
    </source>
</evidence>
<protein>
    <recommendedName>
        <fullName evidence="2">alpha-L-rhamnosidase</fullName>
        <ecNumber evidence="2">3.2.1.40</ecNumber>
    </recommendedName>
</protein>
<evidence type="ECO:0000256" key="2">
    <source>
        <dbReference type="ARBA" id="ARBA00012652"/>
    </source>
</evidence>